<dbReference type="EMBL" id="BAABKE010000003">
    <property type="protein sequence ID" value="GAA5098551.1"/>
    <property type="molecule type" value="Genomic_DNA"/>
</dbReference>
<keyword evidence="3" id="KW-0813">Transport</keyword>
<name>A0ABP9MPN2_9GAMM</name>
<evidence type="ECO:0000313" key="10">
    <source>
        <dbReference type="Proteomes" id="UP001500631"/>
    </source>
</evidence>
<accession>A0ABP9MPN2</accession>
<comment type="subcellular location">
    <subcellularLocation>
        <location evidence="1">Cell envelope</location>
    </subcellularLocation>
</comment>
<keyword evidence="6" id="KW-0175">Coiled coil</keyword>
<organism evidence="9 10">
    <name type="scientific">Wohlfahrtiimonas larvae</name>
    <dbReference type="NCBI Taxonomy" id="1157986"/>
    <lineage>
        <taxon>Bacteria</taxon>
        <taxon>Pseudomonadati</taxon>
        <taxon>Pseudomonadota</taxon>
        <taxon>Gammaproteobacteria</taxon>
        <taxon>Cardiobacteriales</taxon>
        <taxon>Ignatzschineriaceae</taxon>
        <taxon>Wohlfahrtiimonas</taxon>
    </lineage>
</organism>
<dbReference type="Proteomes" id="UP001500631">
    <property type="component" value="Unassembled WGS sequence"/>
</dbReference>
<evidence type="ECO:0000256" key="4">
    <source>
        <dbReference type="ARBA" id="ARBA00022496"/>
    </source>
</evidence>
<protein>
    <submittedName>
        <fullName evidence="9">Petrobactin ABC transporter substrate-binding protein YclQ</fullName>
    </submittedName>
</protein>
<evidence type="ECO:0000256" key="3">
    <source>
        <dbReference type="ARBA" id="ARBA00022448"/>
    </source>
</evidence>
<proteinExistence type="inferred from homology"/>
<gene>
    <name evidence="9" type="primary">yclQ</name>
    <name evidence="9" type="ORF">GCM10023338_11160</name>
</gene>
<keyword evidence="4" id="KW-0408">Iron</keyword>
<dbReference type="SUPFAM" id="SSF53807">
    <property type="entry name" value="Helical backbone' metal receptor"/>
    <property type="match status" value="1"/>
</dbReference>
<keyword evidence="4" id="KW-0410">Iron transport</keyword>
<feature type="domain" description="Fe/B12 periplasmic-binding" evidence="8">
    <location>
        <begin position="22"/>
        <end position="280"/>
    </location>
</feature>
<feature type="coiled-coil region" evidence="6">
    <location>
        <begin position="132"/>
        <end position="159"/>
    </location>
</feature>
<evidence type="ECO:0000256" key="7">
    <source>
        <dbReference type="SAM" id="SignalP"/>
    </source>
</evidence>
<evidence type="ECO:0000256" key="1">
    <source>
        <dbReference type="ARBA" id="ARBA00004196"/>
    </source>
</evidence>
<dbReference type="Gene3D" id="3.40.50.1980">
    <property type="entry name" value="Nitrogenase molybdenum iron protein domain"/>
    <property type="match status" value="2"/>
</dbReference>
<dbReference type="PANTHER" id="PTHR30532">
    <property type="entry name" value="IRON III DICITRATE-BINDING PERIPLASMIC PROTEIN"/>
    <property type="match status" value="1"/>
</dbReference>
<comment type="similarity">
    <text evidence="2">Belongs to the bacterial solute-binding protein 8 family.</text>
</comment>
<evidence type="ECO:0000256" key="6">
    <source>
        <dbReference type="SAM" id="Coils"/>
    </source>
</evidence>
<dbReference type="RefSeq" id="WP_077925072.1">
    <property type="nucleotide sequence ID" value="NZ_BAABKE010000003.1"/>
</dbReference>
<feature type="signal peptide" evidence="7">
    <location>
        <begin position="1"/>
        <end position="19"/>
    </location>
</feature>
<dbReference type="PANTHER" id="PTHR30532:SF28">
    <property type="entry name" value="PETROBACTIN-BINDING PROTEIN YCLQ"/>
    <property type="match status" value="1"/>
</dbReference>
<dbReference type="InterPro" id="IPR051313">
    <property type="entry name" value="Bact_iron-sidero_bind"/>
</dbReference>
<sequence length="280" mass="30500">MRKLLLATLLVGSLGNAMADPKGIVMDFGALDTIDALGGSSSVAALPKAYVPEYLEKYQSDEYKLSGDMFKLDMDLIRQENPDFIIISGRQGRSAAELQSIASVINFSAGNDDYLESVKYNILAVGKAIGKEAEAKIALEQLDTKIKAAQEKSIASKQKAIVLMHNDGKLGLINHSAYASLVHDVAGVKRADEKQYEGRVVADTKYLTEINPDIIYIVDRSAAIGAKPLDENYFKAKELSEVAAVKNADIIYLTPKLWYLSGKGLQSIDLQVQEVMAPIK</sequence>
<dbReference type="Pfam" id="PF01497">
    <property type="entry name" value="Peripla_BP_2"/>
    <property type="match status" value="1"/>
</dbReference>
<dbReference type="PROSITE" id="PS50983">
    <property type="entry name" value="FE_B12_PBP"/>
    <property type="match status" value="1"/>
</dbReference>
<evidence type="ECO:0000259" key="8">
    <source>
        <dbReference type="PROSITE" id="PS50983"/>
    </source>
</evidence>
<keyword evidence="10" id="KW-1185">Reference proteome</keyword>
<dbReference type="InterPro" id="IPR002491">
    <property type="entry name" value="ABC_transptr_periplasmic_BD"/>
</dbReference>
<evidence type="ECO:0000256" key="2">
    <source>
        <dbReference type="ARBA" id="ARBA00008814"/>
    </source>
</evidence>
<comment type="caution">
    <text evidence="9">The sequence shown here is derived from an EMBL/GenBank/DDBJ whole genome shotgun (WGS) entry which is preliminary data.</text>
</comment>
<feature type="chain" id="PRO_5046061331" evidence="7">
    <location>
        <begin position="20"/>
        <end position="280"/>
    </location>
</feature>
<keyword evidence="4" id="KW-0406">Ion transport</keyword>
<evidence type="ECO:0000256" key="5">
    <source>
        <dbReference type="ARBA" id="ARBA00022729"/>
    </source>
</evidence>
<evidence type="ECO:0000313" key="9">
    <source>
        <dbReference type="EMBL" id="GAA5098551.1"/>
    </source>
</evidence>
<keyword evidence="5 7" id="KW-0732">Signal</keyword>
<reference evidence="10" key="1">
    <citation type="journal article" date="2019" name="Int. J. Syst. Evol. Microbiol.">
        <title>The Global Catalogue of Microorganisms (GCM) 10K type strain sequencing project: providing services to taxonomists for standard genome sequencing and annotation.</title>
        <authorList>
            <consortium name="The Broad Institute Genomics Platform"/>
            <consortium name="The Broad Institute Genome Sequencing Center for Infectious Disease"/>
            <person name="Wu L."/>
            <person name="Ma J."/>
        </authorList>
    </citation>
    <scope>NUCLEOTIDE SEQUENCE [LARGE SCALE GENOMIC DNA]</scope>
    <source>
        <strain evidence="10">JCM 18424</strain>
    </source>
</reference>